<dbReference type="Pfam" id="PF13649">
    <property type="entry name" value="Methyltransf_25"/>
    <property type="match status" value="1"/>
</dbReference>
<dbReference type="CDD" id="cd02440">
    <property type="entry name" value="AdoMet_MTases"/>
    <property type="match status" value="1"/>
</dbReference>
<reference evidence="2 3" key="1">
    <citation type="submission" date="2013-03" db="EMBL/GenBank/DDBJ databases">
        <title>The Genome Sequence of Exophiala aquamarina CBS 119918.</title>
        <authorList>
            <consortium name="The Broad Institute Genomics Platform"/>
            <person name="Cuomo C."/>
            <person name="de Hoog S."/>
            <person name="Gorbushina A."/>
            <person name="Walker B."/>
            <person name="Young S.K."/>
            <person name="Zeng Q."/>
            <person name="Gargeya S."/>
            <person name="Fitzgerald M."/>
            <person name="Haas B."/>
            <person name="Abouelleil A."/>
            <person name="Allen A.W."/>
            <person name="Alvarado L."/>
            <person name="Arachchi H.M."/>
            <person name="Berlin A.M."/>
            <person name="Chapman S.B."/>
            <person name="Gainer-Dewar J."/>
            <person name="Goldberg J."/>
            <person name="Griggs A."/>
            <person name="Gujja S."/>
            <person name="Hansen M."/>
            <person name="Howarth C."/>
            <person name="Imamovic A."/>
            <person name="Ireland A."/>
            <person name="Larimer J."/>
            <person name="McCowan C."/>
            <person name="Murphy C."/>
            <person name="Pearson M."/>
            <person name="Poon T.W."/>
            <person name="Priest M."/>
            <person name="Roberts A."/>
            <person name="Saif S."/>
            <person name="Shea T."/>
            <person name="Sisk P."/>
            <person name="Sykes S."/>
            <person name="Wortman J."/>
            <person name="Nusbaum C."/>
            <person name="Birren B."/>
        </authorList>
    </citation>
    <scope>NUCLEOTIDE SEQUENCE [LARGE SCALE GENOMIC DNA]</scope>
    <source>
        <strain evidence="2 3">CBS 119918</strain>
    </source>
</reference>
<dbReference type="HOGENOM" id="CLU_153393_0_0_1"/>
<evidence type="ECO:0000259" key="1">
    <source>
        <dbReference type="Pfam" id="PF13649"/>
    </source>
</evidence>
<dbReference type="Proteomes" id="UP000027920">
    <property type="component" value="Unassembled WGS sequence"/>
</dbReference>
<dbReference type="STRING" id="1182545.A0A072P581"/>
<dbReference type="InterPro" id="IPR029063">
    <property type="entry name" value="SAM-dependent_MTases_sf"/>
</dbReference>
<dbReference type="OrthoDB" id="2013972at2759"/>
<evidence type="ECO:0000313" key="3">
    <source>
        <dbReference type="Proteomes" id="UP000027920"/>
    </source>
</evidence>
<dbReference type="VEuPathDB" id="FungiDB:A1O9_08908"/>
<gene>
    <name evidence="2" type="ORF">A1O9_08908</name>
</gene>
<accession>A0A072P581</accession>
<name>A0A072P581_9EURO</name>
<organism evidence="2 3">
    <name type="scientific">Exophiala aquamarina CBS 119918</name>
    <dbReference type="NCBI Taxonomy" id="1182545"/>
    <lineage>
        <taxon>Eukaryota</taxon>
        <taxon>Fungi</taxon>
        <taxon>Dikarya</taxon>
        <taxon>Ascomycota</taxon>
        <taxon>Pezizomycotina</taxon>
        <taxon>Eurotiomycetes</taxon>
        <taxon>Chaetothyriomycetidae</taxon>
        <taxon>Chaetothyriales</taxon>
        <taxon>Herpotrichiellaceae</taxon>
        <taxon>Exophiala</taxon>
    </lineage>
</organism>
<dbReference type="AlphaFoldDB" id="A0A072P581"/>
<protein>
    <recommendedName>
        <fullName evidence="1">Methyltransferase domain-containing protein</fullName>
    </recommendedName>
</protein>
<feature type="domain" description="Methyltransferase" evidence="1">
    <location>
        <begin position="60"/>
        <end position="150"/>
    </location>
</feature>
<sequence>MAPLETGELYKGKGNAKFIWDSDNLSQLYAVAEHLTRRFGDQLLHEAKIDNVGSDQELIVLDEACGTGAVAAGLMDTLSEEAKGKLDLTMVDLAPRMVDLVNQRIKVNEWQNVKVVLADAADSKLPSSHFTHIFLNFGPFIFADPQAGLAEI</sequence>
<dbReference type="Gene3D" id="3.40.50.150">
    <property type="entry name" value="Vaccinia Virus protein VP39"/>
    <property type="match status" value="1"/>
</dbReference>
<dbReference type="GeneID" id="25283818"/>
<keyword evidence="3" id="KW-1185">Reference proteome</keyword>
<comment type="caution">
    <text evidence="2">The sequence shown here is derived from an EMBL/GenBank/DDBJ whole genome shotgun (WGS) entry which is preliminary data.</text>
</comment>
<proteinExistence type="predicted"/>
<dbReference type="EMBL" id="AMGV01000008">
    <property type="protein sequence ID" value="KEF55254.1"/>
    <property type="molecule type" value="Genomic_DNA"/>
</dbReference>
<dbReference type="InterPro" id="IPR041698">
    <property type="entry name" value="Methyltransf_25"/>
</dbReference>
<evidence type="ECO:0000313" key="2">
    <source>
        <dbReference type="EMBL" id="KEF55254.1"/>
    </source>
</evidence>
<dbReference type="RefSeq" id="XP_013257844.1">
    <property type="nucleotide sequence ID" value="XM_013402390.1"/>
</dbReference>
<dbReference type="SUPFAM" id="SSF53335">
    <property type="entry name" value="S-adenosyl-L-methionine-dependent methyltransferases"/>
    <property type="match status" value="1"/>
</dbReference>